<dbReference type="EMBL" id="VJXR01000066">
    <property type="protein sequence ID" value="TRW43778.1"/>
    <property type="molecule type" value="Genomic_DNA"/>
</dbReference>
<sequence length="163" mass="16578">MGRRLASLVTGAALVGGLLGCAQQDQGAQPPAQGAELPSADRSGGAAACEAPYVHAERTEVRPGESLRVTGTAFLDTCNDTGTFGEPMPEDVPLQQIEVLWRQGGDVAVLGSVDAGPDGSFELPVTVPVTAVSGGADLAATFASTMFDDEYVAEGDGVEVVDE</sequence>
<accession>A0A552WLX4</accession>
<evidence type="ECO:0000256" key="1">
    <source>
        <dbReference type="SAM" id="MobiDB-lite"/>
    </source>
</evidence>
<comment type="caution">
    <text evidence="2">The sequence shown here is derived from an EMBL/GenBank/DDBJ whole genome shotgun (WGS) entry which is preliminary data.</text>
</comment>
<reference evidence="2 3" key="1">
    <citation type="submission" date="2019-07" db="EMBL/GenBank/DDBJ databases">
        <title>Georgenia wutianyii sp. nov. and Georgenia *** sp. nov. isolated from plateau pika (Ochotona curzoniae) in the Qinghai-Tibet plateau of China.</title>
        <authorList>
            <person name="Tian Z."/>
        </authorList>
    </citation>
    <scope>NUCLEOTIDE SEQUENCE [LARGE SCALE GENOMIC DNA]</scope>
    <source>
        <strain evidence="2 3">Z446</strain>
    </source>
</reference>
<evidence type="ECO:0008006" key="4">
    <source>
        <dbReference type="Google" id="ProtNLM"/>
    </source>
</evidence>
<protein>
    <recommendedName>
        <fullName evidence="4">Lipoprotein</fullName>
    </recommendedName>
</protein>
<keyword evidence="3" id="KW-1185">Reference proteome</keyword>
<organism evidence="2 3">
    <name type="scientific">Georgenia yuyongxinii</name>
    <dbReference type="NCBI Taxonomy" id="2589797"/>
    <lineage>
        <taxon>Bacteria</taxon>
        <taxon>Bacillati</taxon>
        <taxon>Actinomycetota</taxon>
        <taxon>Actinomycetes</taxon>
        <taxon>Micrococcales</taxon>
        <taxon>Bogoriellaceae</taxon>
        <taxon>Georgenia</taxon>
    </lineage>
</organism>
<feature type="compositionally biased region" description="Low complexity" evidence="1">
    <location>
        <begin position="24"/>
        <end position="35"/>
    </location>
</feature>
<proteinExistence type="predicted"/>
<feature type="region of interest" description="Disordered" evidence="1">
    <location>
        <begin position="24"/>
        <end position="46"/>
    </location>
</feature>
<evidence type="ECO:0000313" key="3">
    <source>
        <dbReference type="Proteomes" id="UP000318693"/>
    </source>
</evidence>
<name>A0A552WLX4_9MICO</name>
<dbReference type="PROSITE" id="PS51257">
    <property type="entry name" value="PROKAR_LIPOPROTEIN"/>
    <property type="match status" value="1"/>
</dbReference>
<evidence type="ECO:0000313" key="2">
    <source>
        <dbReference type="EMBL" id="TRW43778.1"/>
    </source>
</evidence>
<dbReference type="RefSeq" id="WP_143419539.1">
    <property type="nucleotide sequence ID" value="NZ_VJXR01000066.1"/>
</dbReference>
<dbReference type="Proteomes" id="UP000318693">
    <property type="component" value="Unassembled WGS sequence"/>
</dbReference>
<dbReference type="AlphaFoldDB" id="A0A552WLX4"/>
<gene>
    <name evidence="2" type="ORF">FJ693_16415</name>
</gene>